<dbReference type="Proteomes" id="UP001295684">
    <property type="component" value="Unassembled WGS sequence"/>
</dbReference>
<accession>A0AAD1U2Y6</accession>
<organism evidence="2 3">
    <name type="scientific">Euplotes crassus</name>
    <dbReference type="NCBI Taxonomy" id="5936"/>
    <lineage>
        <taxon>Eukaryota</taxon>
        <taxon>Sar</taxon>
        <taxon>Alveolata</taxon>
        <taxon>Ciliophora</taxon>
        <taxon>Intramacronucleata</taxon>
        <taxon>Spirotrichea</taxon>
        <taxon>Hypotrichia</taxon>
        <taxon>Euplotida</taxon>
        <taxon>Euplotidae</taxon>
        <taxon>Moneuplotes</taxon>
    </lineage>
</organism>
<feature type="region of interest" description="Disordered" evidence="1">
    <location>
        <begin position="389"/>
        <end position="478"/>
    </location>
</feature>
<feature type="region of interest" description="Disordered" evidence="1">
    <location>
        <begin position="231"/>
        <end position="254"/>
    </location>
</feature>
<name>A0AAD1U2Y6_EUPCR</name>
<reference evidence="2" key="1">
    <citation type="submission" date="2023-07" db="EMBL/GenBank/DDBJ databases">
        <authorList>
            <consortium name="AG Swart"/>
            <person name="Singh M."/>
            <person name="Singh A."/>
            <person name="Seah K."/>
            <person name="Emmerich C."/>
        </authorList>
    </citation>
    <scope>NUCLEOTIDE SEQUENCE</scope>
    <source>
        <strain evidence="2">DP1</strain>
    </source>
</reference>
<evidence type="ECO:0000256" key="1">
    <source>
        <dbReference type="SAM" id="MobiDB-lite"/>
    </source>
</evidence>
<dbReference type="AlphaFoldDB" id="A0AAD1U2Y6"/>
<evidence type="ECO:0000313" key="3">
    <source>
        <dbReference type="Proteomes" id="UP001295684"/>
    </source>
</evidence>
<feature type="region of interest" description="Disordered" evidence="1">
    <location>
        <begin position="85"/>
        <end position="105"/>
    </location>
</feature>
<keyword evidence="3" id="KW-1185">Reference proteome</keyword>
<sequence length="573" mass="65156">MNRVFPTTGTSQPPWGWAREIIMNKEGGGIECGEGKRPVKVYDYGARERIEQVCGKEGRDRTINLSQTCNKVLFERASASLSKRGHNVSTSSVGKTNYSSGKGACNDSRSNYLDSSIRGYTQTTQYPPSREKKNDYRSFLESEKNMANDYHQISGGSQFEASFTSDESFSGIDTSYLRIQNISLLSHNDSLGQSQKDISNQKERLKANPDILNQPQSCQNKQTSAFIEFKKEKKEKCKRPDQRSPSEVGPDEANEGIELLVKNRQRMNSSVLRSNNYKKLSMSSYQEGQSTVSPVNFLCQRILPKDKRPQNKNNCGVESVLQPSQRRLENYQSFSQIKNSRNNPRPSLTRCASQRKCESQEIKVRNESEREAGKRVLSVCNSYKAGLDQVPKDIPRGPSARIPRNTGQIHAKSRSNCPHNRNRINRPLVSRCNSQVDSMNGTNRSVGSRQDSMSRKADFSKLKSKEIDDDVESESSFTSTESQVSLNVHRYDELISFRQDRQEIPECDQPHVEESMIKDSILNTEDCQSESSYKSVSSSDIDLEGIHQKYDTLKFRKNGYLWKRLNDLRTRFP</sequence>
<protein>
    <submittedName>
        <fullName evidence="2">Uncharacterized protein</fullName>
    </submittedName>
</protein>
<proteinExistence type="predicted"/>
<feature type="compositionally biased region" description="Polar residues" evidence="1">
    <location>
        <begin position="87"/>
        <end position="100"/>
    </location>
</feature>
<dbReference type="EMBL" id="CAMPGE010000755">
    <property type="protein sequence ID" value="CAI2359512.1"/>
    <property type="molecule type" value="Genomic_DNA"/>
</dbReference>
<gene>
    <name evidence="2" type="ORF">ECRASSUSDP1_LOCUS803</name>
</gene>
<comment type="caution">
    <text evidence="2">The sequence shown here is derived from an EMBL/GenBank/DDBJ whole genome shotgun (WGS) entry which is preliminary data.</text>
</comment>
<feature type="compositionally biased region" description="Polar residues" evidence="1">
    <location>
        <begin position="431"/>
        <end position="451"/>
    </location>
</feature>
<feature type="compositionally biased region" description="Basic and acidic residues" evidence="1">
    <location>
        <begin position="231"/>
        <end position="244"/>
    </location>
</feature>
<evidence type="ECO:0000313" key="2">
    <source>
        <dbReference type="EMBL" id="CAI2359512.1"/>
    </source>
</evidence>
<feature type="compositionally biased region" description="Basic and acidic residues" evidence="1">
    <location>
        <begin position="452"/>
        <end position="466"/>
    </location>
</feature>